<dbReference type="InterPro" id="IPR006935">
    <property type="entry name" value="Helicase/UvrB_N"/>
</dbReference>
<dbReference type="Pfam" id="PF19778">
    <property type="entry name" value="RE_endonuc"/>
    <property type="match status" value="1"/>
</dbReference>
<dbReference type="PANTHER" id="PTHR47396:SF1">
    <property type="entry name" value="ATP-DEPENDENT HELICASE IRC3-RELATED"/>
    <property type="match status" value="1"/>
</dbReference>
<dbReference type="Proteomes" id="UP000255248">
    <property type="component" value="Unassembled WGS sequence"/>
</dbReference>
<feature type="region of interest" description="Disordered" evidence="1">
    <location>
        <begin position="498"/>
        <end position="518"/>
    </location>
</feature>
<feature type="domain" description="Type III restriction enzyme C-terminal endonuclease" evidence="3">
    <location>
        <begin position="897"/>
        <end position="1002"/>
    </location>
</feature>
<feature type="domain" description="Helicase/UvrB N-terminal" evidence="2">
    <location>
        <begin position="84"/>
        <end position="263"/>
    </location>
</feature>
<dbReference type="RefSeq" id="WP_197923099.1">
    <property type="nucleotide sequence ID" value="NZ_CP065626.1"/>
</dbReference>
<evidence type="ECO:0000259" key="2">
    <source>
        <dbReference type="Pfam" id="PF04851"/>
    </source>
</evidence>
<dbReference type="AlphaFoldDB" id="A0A376D8S7"/>
<dbReference type="InterPro" id="IPR045572">
    <property type="entry name" value="RE_endonuc_C"/>
</dbReference>
<dbReference type="GO" id="GO:0003677">
    <property type="term" value="F:DNA binding"/>
    <property type="evidence" value="ECO:0007669"/>
    <property type="project" value="InterPro"/>
</dbReference>
<feature type="compositionally biased region" description="Basic and acidic residues" evidence="1">
    <location>
        <begin position="498"/>
        <end position="510"/>
    </location>
</feature>
<gene>
    <name evidence="4" type="ORF">NCTC12121_00713</name>
</gene>
<dbReference type="Pfam" id="PF04851">
    <property type="entry name" value="ResIII"/>
    <property type="match status" value="1"/>
</dbReference>
<dbReference type="GO" id="GO:0005524">
    <property type="term" value="F:ATP binding"/>
    <property type="evidence" value="ECO:0007669"/>
    <property type="project" value="InterPro"/>
</dbReference>
<dbReference type="GO" id="GO:0015668">
    <property type="term" value="F:type III site-specific deoxyribonuclease activity"/>
    <property type="evidence" value="ECO:0007669"/>
    <property type="project" value="InterPro"/>
</dbReference>
<dbReference type="EMBL" id="UFXZ01000001">
    <property type="protein sequence ID" value="STC84975.1"/>
    <property type="molecule type" value="Genomic_DNA"/>
</dbReference>
<sequence length="1012" mass="115662">MSMKIQFDANLDYQRQAIESVTGVFAGQEICHTNFTVAPLQSWEEGSLFYGTKEDSLGIGNRLRLLDEDIHANIRTIQLKNGLAPSETFDSKDGIHLTVEMETGTGKTYVYLRTVFEMNRLYGFTKFIIVVPSIAIKEGVQKSLEITATHFKELYENVAFDYFTYDSSKLSDVRNFATSPDIQIMVINIDAFRKSFTDPEQENKANIIHRAHDRMTGAKPIEFIQQTNPIVIIDEPQSVDTTDKSKEAIASLNPMCTLRYSATHVEKHHMLYKLDSVDAYEQKLVKQIEVAGIEVKDYHNKAYIKLVSVNNKKSPISAKIEIDARLKNGSIKRKEVTVTSGADLLDTRYSGGRDVYDGYIIDDIYCEQGNEYISFTSKPDILKLGQALGEVDPDEFKRLQIRKTIEEHLDKEMRLRPQGIKVLSLFFIDKVANYRWYDENGNPQKGKFALMFEEEYDRAIRKPKYSQLFEGADLDTAAQGVHNGYFAIDKKKDSSGKEMLKESKIGKDGKAASSESDGSAYNTIMKDKEWLLSFDCKLKFIFSHSALKEGWDNPNVFQICTLNETTSVIKKRQEIGRGLRICVNQDGERVHGFAVNTLTVMANESYEQFAEQLQKEIENEEGIKFGVVEKHLFANIVVPVDDHNHEYLGAEASKQLWEHLQSEGHIDSKGKVQDSLKASLKNGTLALPEAFQPYVAQIVSVLKKVSGNLNIKNRDDKVKVSLNKAVYLSPEFQALWDRIKYKTTFRVDFDTNALIEKCAEEIKVNLQVGKARFTYRKAKTEIDRSGVHTQQVQETTRVYESRAFDLPDLITYLQNETNLTRRTIVAIINKSGRLESFKNNPQKFIEQSANIIKSQMRLFIVDGIKYQKIGDDQFYAQELFQQNELFGYLKDNMVKVEKSVFDHVVYDSDIELEFASAFERNEDIKLYAKLPGWFKIDTPLGGYNPDWAVLIEKDGKEKLYFVVETKSTLFSVERRPEENTKIKCGYAHFEALGDEVNFTVSNSMDEFSSRYA</sequence>
<evidence type="ECO:0000256" key="1">
    <source>
        <dbReference type="SAM" id="MobiDB-lite"/>
    </source>
</evidence>
<name>A0A376D8S7_9GAMM</name>
<accession>A0A376D8S7</accession>
<protein>
    <submittedName>
        <fullName evidence="4">Type III restriction-modification system StyLTI enzyme res</fullName>
    </submittedName>
</protein>
<evidence type="ECO:0000259" key="3">
    <source>
        <dbReference type="Pfam" id="PF19778"/>
    </source>
</evidence>
<dbReference type="REBASE" id="428854">
    <property type="entry name" value="Eho12121IIIP"/>
</dbReference>
<dbReference type="GO" id="GO:0005829">
    <property type="term" value="C:cytosol"/>
    <property type="evidence" value="ECO:0007669"/>
    <property type="project" value="TreeGrafter"/>
</dbReference>
<evidence type="ECO:0000313" key="4">
    <source>
        <dbReference type="EMBL" id="STC84975.1"/>
    </source>
</evidence>
<organism evidence="4 5">
    <name type="scientific">Edwardsiella hoshinae</name>
    <dbReference type="NCBI Taxonomy" id="93378"/>
    <lineage>
        <taxon>Bacteria</taxon>
        <taxon>Pseudomonadati</taxon>
        <taxon>Pseudomonadota</taxon>
        <taxon>Gammaproteobacteria</taxon>
        <taxon>Enterobacterales</taxon>
        <taxon>Hafniaceae</taxon>
        <taxon>Edwardsiella</taxon>
    </lineage>
</organism>
<reference evidence="4 5" key="1">
    <citation type="submission" date="2018-06" db="EMBL/GenBank/DDBJ databases">
        <authorList>
            <consortium name="Pathogen Informatics"/>
            <person name="Doyle S."/>
        </authorList>
    </citation>
    <scope>NUCLEOTIDE SEQUENCE [LARGE SCALE GENOMIC DNA]</scope>
    <source>
        <strain evidence="4 5">NCTC12121</strain>
    </source>
</reference>
<dbReference type="SUPFAM" id="SSF52540">
    <property type="entry name" value="P-loop containing nucleoside triphosphate hydrolases"/>
    <property type="match status" value="2"/>
</dbReference>
<dbReference type="InterPro" id="IPR050742">
    <property type="entry name" value="Helicase_Restrict-Modif_Enz"/>
</dbReference>
<dbReference type="PANTHER" id="PTHR47396">
    <property type="entry name" value="TYPE I RESTRICTION ENZYME ECOKI R PROTEIN"/>
    <property type="match status" value="1"/>
</dbReference>
<evidence type="ECO:0000313" key="5">
    <source>
        <dbReference type="Proteomes" id="UP000255248"/>
    </source>
</evidence>
<dbReference type="Gene3D" id="3.40.50.300">
    <property type="entry name" value="P-loop containing nucleotide triphosphate hydrolases"/>
    <property type="match status" value="2"/>
</dbReference>
<dbReference type="InterPro" id="IPR027417">
    <property type="entry name" value="P-loop_NTPase"/>
</dbReference>
<proteinExistence type="predicted"/>